<feature type="non-terminal residue" evidence="1">
    <location>
        <position position="117"/>
    </location>
</feature>
<proteinExistence type="predicted"/>
<organism evidence="1">
    <name type="scientific">marine sediment metagenome</name>
    <dbReference type="NCBI Taxonomy" id="412755"/>
    <lineage>
        <taxon>unclassified sequences</taxon>
        <taxon>metagenomes</taxon>
        <taxon>ecological metagenomes</taxon>
    </lineage>
</organism>
<accession>X1SWU4</accession>
<gene>
    <name evidence="1" type="ORF">S12H4_22918</name>
</gene>
<dbReference type="EMBL" id="BARW01012047">
    <property type="protein sequence ID" value="GAI79810.1"/>
    <property type="molecule type" value="Genomic_DNA"/>
</dbReference>
<dbReference type="AlphaFoldDB" id="X1SWU4"/>
<reference evidence="1" key="1">
    <citation type="journal article" date="2014" name="Front. Microbiol.">
        <title>High frequency of phylogenetically diverse reductive dehalogenase-homologous genes in deep subseafloor sedimentary metagenomes.</title>
        <authorList>
            <person name="Kawai M."/>
            <person name="Futagami T."/>
            <person name="Toyoda A."/>
            <person name="Takaki Y."/>
            <person name="Nishi S."/>
            <person name="Hori S."/>
            <person name="Arai W."/>
            <person name="Tsubouchi T."/>
            <person name="Morono Y."/>
            <person name="Uchiyama I."/>
            <person name="Ito T."/>
            <person name="Fujiyama A."/>
            <person name="Inagaki F."/>
            <person name="Takami H."/>
        </authorList>
    </citation>
    <scope>NUCLEOTIDE SEQUENCE</scope>
    <source>
        <strain evidence="1">Expedition CK06-06</strain>
    </source>
</reference>
<sequence length="117" mass="12913">MISRLKAVFPEDWQYILSIYKDFLSSTGSQGASENLLLILPEIGVKFGERLSQLRLNGFVEIGCGLAIPSLTLAKLGHTAGKAIDIDPKILAHVEDLKDRLGCELEIQCSDIFKNRP</sequence>
<name>X1SWU4_9ZZZZ</name>
<protein>
    <recommendedName>
        <fullName evidence="2">Methyltransferase type 11 domain-containing protein</fullName>
    </recommendedName>
</protein>
<dbReference type="SUPFAM" id="SSF53335">
    <property type="entry name" value="S-adenosyl-L-methionine-dependent methyltransferases"/>
    <property type="match status" value="1"/>
</dbReference>
<dbReference type="InterPro" id="IPR029063">
    <property type="entry name" value="SAM-dependent_MTases_sf"/>
</dbReference>
<dbReference type="Gene3D" id="3.40.50.150">
    <property type="entry name" value="Vaccinia Virus protein VP39"/>
    <property type="match status" value="1"/>
</dbReference>
<comment type="caution">
    <text evidence="1">The sequence shown here is derived from an EMBL/GenBank/DDBJ whole genome shotgun (WGS) entry which is preliminary data.</text>
</comment>
<evidence type="ECO:0008006" key="2">
    <source>
        <dbReference type="Google" id="ProtNLM"/>
    </source>
</evidence>
<evidence type="ECO:0000313" key="1">
    <source>
        <dbReference type="EMBL" id="GAI79810.1"/>
    </source>
</evidence>